<accession>A0A6M3J443</accession>
<sequence length="181" mass="20733">MTRVATIVAMLLSLHPGLPLQQAQRYAAIIDSEGRRQGIQAVTTVALVSHESHWRARAESRDGEDIGLGQIRARYVGACRHDPDPVHNPRRECLRVRESLRYGEYNLRLTIAVLTRWRKTCRKQTGRSWARDVLSGYAGLSHPSKRQWCGRAFRRGRWVALPLHKGVADVLRLRARLLRSR</sequence>
<organism evidence="1">
    <name type="scientific">viral metagenome</name>
    <dbReference type="NCBI Taxonomy" id="1070528"/>
    <lineage>
        <taxon>unclassified sequences</taxon>
        <taxon>metagenomes</taxon>
        <taxon>organismal metagenomes</taxon>
    </lineage>
</organism>
<dbReference type="Gene3D" id="1.10.530.10">
    <property type="match status" value="1"/>
</dbReference>
<evidence type="ECO:0008006" key="2">
    <source>
        <dbReference type="Google" id="ProtNLM"/>
    </source>
</evidence>
<evidence type="ECO:0000313" key="1">
    <source>
        <dbReference type="EMBL" id="QJA64580.1"/>
    </source>
</evidence>
<dbReference type="AlphaFoldDB" id="A0A6M3J443"/>
<proteinExistence type="predicted"/>
<dbReference type="EMBL" id="MT141522">
    <property type="protein sequence ID" value="QJA64580.1"/>
    <property type="molecule type" value="Genomic_DNA"/>
</dbReference>
<gene>
    <name evidence="1" type="ORF">MM415B00488_0028</name>
</gene>
<dbReference type="SUPFAM" id="SSF53955">
    <property type="entry name" value="Lysozyme-like"/>
    <property type="match status" value="1"/>
</dbReference>
<protein>
    <recommendedName>
        <fullName evidence="2">Transglycosylase</fullName>
    </recommendedName>
</protein>
<reference evidence="1" key="1">
    <citation type="submission" date="2020-03" db="EMBL/GenBank/DDBJ databases">
        <title>The deep terrestrial virosphere.</title>
        <authorList>
            <person name="Holmfeldt K."/>
            <person name="Nilsson E."/>
            <person name="Simone D."/>
            <person name="Lopez-Fernandez M."/>
            <person name="Wu X."/>
            <person name="de Brujin I."/>
            <person name="Lundin D."/>
            <person name="Andersson A."/>
            <person name="Bertilsson S."/>
            <person name="Dopson M."/>
        </authorList>
    </citation>
    <scope>NUCLEOTIDE SEQUENCE</scope>
    <source>
        <strain evidence="1">MM415B00488</strain>
    </source>
</reference>
<name>A0A6M3J443_9ZZZZ</name>
<dbReference type="InterPro" id="IPR023346">
    <property type="entry name" value="Lysozyme-like_dom_sf"/>
</dbReference>